<dbReference type="InterPro" id="IPR016197">
    <property type="entry name" value="Chromo-like_dom_sf"/>
</dbReference>
<dbReference type="SUPFAM" id="SSF54160">
    <property type="entry name" value="Chromo domain-like"/>
    <property type="match status" value="1"/>
</dbReference>
<evidence type="ECO:0000259" key="2">
    <source>
        <dbReference type="PROSITE" id="PS50013"/>
    </source>
</evidence>
<feature type="compositionally biased region" description="Pro residues" evidence="1">
    <location>
        <begin position="311"/>
        <end position="366"/>
    </location>
</feature>
<dbReference type="PRINTS" id="PR01217">
    <property type="entry name" value="PRICHEXTENSN"/>
</dbReference>
<dbReference type="AlphaFoldDB" id="A0ABD2KPY9"/>
<dbReference type="EMBL" id="JBICBT010000692">
    <property type="protein sequence ID" value="KAL3105020.1"/>
    <property type="molecule type" value="Genomic_DNA"/>
</dbReference>
<dbReference type="Proteomes" id="UP001620626">
    <property type="component" value="Unassembled WGS sequence"/>
</dbReference>
<keyword evidence="4" id="KW-1185">Reference proteome</keyword>
<sequence>MDAETCFCTGALYPEPGEAPDGSRMVVHLNCRCTGAYHLGCIAKHLIKRGGKCPTCRTETITENCRPTERWVQLMRDAGDLSEQEEDIVFLDEVRQPQTPPPPAAANDGTTEGTAPVRGRGRRTLRDNFRYRISAIVTSRKSASGASRELRVHWEGFSFEQDSWEDEAAIRAQAPLIYAAWEAAHDAGHTPEHGRVFPVRPASWMTNVRVQRVGGAERAYPGRRTAVRQIFVALDANGGTEAAAAAVAFTEGEAAAALAFTEGEAATAAVALTEAAALALTEGEAAAVAVELTEEGDALIDAPAATAETDAPPPPPSAPLAPTPLPTAPTPPAAPRPPTPAPTAPPPPTSPPAAPPTPAPAAPPPLATSQPRATQPAPQPTPAPPPTPDHHQYQHHHQHQRHQHHEQKAKKERKMQKTTHRLVDEPMPKRDQCRWPKLCFHWLFNRLTTAQTENE</sequence>
<dbReference type="Gene3D" id="2.40.50.40">
    <property type="match status" value="1"/>
</dbReference>
<reference evidence="3 4" key="1">
    <citation type="submission" date="2024-10" db="EMBL/GenBank/DDBJ databases">
        <authorList>
            <person name="Kim D."/>
        </authorList>
    </citation>
    <scope>NUCLEOTIDE SEQUENCE [LARGE SCALE GENOMIC DNA]</scope>
    <source>
        <strain evidence="3">BH-2024</strain>
    </source>
</reference>
<feature type="compositionally biased region" description="Basic residues" evidence="1">
    <location>
        <begin position="393"/>
        <end position="420"/>
    </location>
</feature>
<feature type="region of interest" description="Disordered" evidence="1">
    <location>
        <begin position="94"/>
        <end position="121"/>
    </location>
</feature>
<feature type="compositionally biased region" description="Basic and acidic residues" evidence="1">
    <location>
        <begin position="421"/>
        <end position="430"/>
    </location>
</feature>
<organism evidence="3 4">
    <name type="scientific">Heterodera trifolii</name>
    <dbReference type="NCBI Taxonomy" id="157864"/>
    <lineage>
        <taxon>Eukaryota</taxon>
        <taxon>Metazoa</taxon>
        <taxon>Ecdysozoa</taxon>
        <taxon>Nematoda</taxon>
        <taxon>Chromadorea</taxon>
        <taxon>Rhabditida</taxon>
        <taxon>Tylenchina</taxon>
        <taxon>Tylenchomorpha</taxon>
        <taxon>Tylenchoidea</taxon>
        <taxon>Heteroderidae</taxon>
        <taxon>Heteroderinae</taxon>
        <taxon>Heterodera</taxon>
    </lineage>
</organism>
<proteinExistence type="predicted"/>
<dbReference type="InterPro" id="IPR000953">
    <property type="entry name" value="Chromo/chromo_shadow_dom"/>
</dbReference>
<feature type="compositionally biased region" description="Low complexity" evidence="1">
    <location>
        <begin position="367"/>
        <end position="376"/>
    </location>
</feature>
<feature type="region of interest" description="Disordered" evidence="1">
    <location>
        <begin position="306"/>
        <end position="430"/>
    </location>
</feature>
<feature type="compositionally biased region" description="Pro residues" evidence="1">
    <location>
        <begin position="377"/>
        <end position="387"/>
    </location>
</feature>
<evidence type="ECO:0000313" key="4">
    <source>
        <dbReference type="Proteomes" id="UP001620626"/>
    </source>
</evidence>
<comment type="caution">
    <text evidence="3">The sequence shown here is derived from an EMBL/GenBank/DDBJ whole genome shotgun (WGS) entry which is preliminary data.</text>
</comment>
<accession>A0ABD2KPY9</accession>
<protein>
    <recommendedName>
        <fullName evidence="2">Chromo domain-containing protein</fullName>
    </recommendedName>
</protein>
<evidence type="ECO:0000313" key="3">
    <source>
        <dbReference type="EMBL" id="KAL3105020.1"/>
    </source>
</evidence>
<feature type="domain" description="Chromo" evidence="2">
    <location>
        <begin position="131"/>
        <end position="193"/>
    </location>
</feature>
<dbReference type="PROSITE" id="PS50013">
    <property type="entry name" value="CHROMO_2"/>
    <property type="match status" value="1"/>
</dbReference>
<dbReference type="CDD" id="cd00024">
    <property type="entry name" value="CD_CSD"/>
    <property type="match status" value="1"/>
</dbReference>
<evidence type="ECO:0000256" key="1">
    <source>
        <dbReference type="SAM" id="MobiDB-lite"/>
    </source>
</evidence>
<name>A0ABD2KPY9_9BILA</name>
<gene>
    <name evidence="3" type="ORF">niasHT_029401</name>
</gene>